<dbReference type="EMBL" id="MQWB01000001">
    <property type="protein sequence ID" value="OZC03009.1"/>
    <property type="molecule type" value="Genomic_DNA"/>
</dbReference>
<dbReference type="FunCoup" id="A0A259TZ25">
    <property type="interactions" value="272"/>
</dbReference>
<comment type="subcellular location">
    <subcellularLocation>
        <location evidence="1">Membrane</location>
        <topology evidence="1">Multi-pass membrane protein</topology>
    </subcellularLocation>
</comment>
<evidence type="ECO:0000256" key="2">
    <source>
        <dbReference type="ARBA" id="ARBA00009694"/>
    </source>
</evidence>
<feature type="transmembrane region" description="Helical" evidence="6">
    <location>
        <begin position="89"/>
        <end position="113"/>
    </location>
</feature>
<dbReference type="Pfam" id="PF04241">
    <property type="entry name" value="DUF423"/>
    <property type="match status" value="1"/>
</dbReference>
<name>A0A259TZ25_9BACT</name>
<comment type="caution">
    <text evidence="7">The sequence shown here is derived from an EMBL/GenBank/DDBJ whole genome shotgun (WGS) entry which is preliminary data.</text>
</comment>
<keyword evidence="3 6" id="KW-0812">Transmembrane</keyword>
<dbReference type="GO" id="GO:0005886">
    <property type="term" value="C:plasma membrane"/>
    <property type="evidence" value="ECO:0007669"/>
    <property type="project" value="TreeGrafter"/>
</dbReference>
<feature type="transmembrane region" description="Helical" evidence="6">
    <location>
        <begin position="66"/>
        <end position="83"/>
    </location>
</feature>
<evidence type="ECO:0000256" key="6">
    <source>
        <dbReference type="SAM" id="Phobius"/>
    </source>
</evidence>
<keyword evidence="5 6" id="KW-0472">Membrane</keyword>
<proteinExistence type="inferred from homology"/>
<gene>
    <name evidence="7" type="ORF">BSZ36_08520</name>
</gene>
<dbReference type="InParanoid" id="A0A259TZ25"/>
<keyword evidence="8" id="KW-1185">Reference proteome</keyword>
<evidence type="ECO:0000313" key="8">
    <source>
        <dbReference type="Proteomes" id="UP000216446"/>
    </source>
</evidence>
<keyword evidence="4 6" id="KW-1133">Transmembrane helix</keyword>
<sequence>MVAAGVSGALAVALGAFGAHGLADAVSPERLATWRTASSYHLAHAVALAVVALAIRSGWRARASGVLFVVGTVLFSGSLYLLVLLEMPILGAVAPIGGVAFISGWLALAWTAWRTPEA</sequence>
<evidence type="ECO:0000313" key="7">
    <source>
        <dbReference type="EMBL" id="OZC03009.1"/>
    </source>
</evidence>
<dbReference type="InterPro" id="IPR006696">
    <property type="entry name" value="DUF423"/>
</dbReference>
<protein>
    <recommendedName>
        <fullName evidence="9">DUF423 domain-containing protein</fullName>
    </recommendedName>
</protein>
<evidence type="ECO:0000256" key="1">
    <source>
        <dbReference type="ARBA" id="ARBA00004141"/>
    </source>
</evidence>
<dbReference type="OrthoDB" id="9802121at2"/>
<evidence type="ECO:0008006" key="9">
    <source>
        <dbReference type="Google" id="ProtNLM"/>
    </source>
</evidence>
<evidence type="ECO:0000256" key="3">
    <source>
        <dbReference type="ARBA" id="ARBA00022692"/>
    </source>
</evidence>
<comment type="similarity">
    <text evidence="2">Belongs to the UPF0382 family.</text>
</comment>
<reference evidence="7 8" key="1">
    <citation type="submission" date="2016-11" db="EMBL/GenBank/DDBJ databases">
        <title>Study of marine rhodopsin-containing bacteria.</title>
        <authorList>
            <person name="Yoshizawa S."/>
            <person name="Kumagai Y."/>
            <person name="Kogure K."/>
        </authorList>
    </citation>
    <scope>NUCLEOTIDE SEQUENCE [LARGE SCALE GENOMIC DNA]</scope>
    <source>
        <strain evidence="7 8">SG-29</strain>
    </source>
</reference>
<evidence type="ECO:0000256" key="4">
    <source>
        <dbReference type="ARBA" id="ARBA00022989"/>
    </source>
</evidence>
<dbReference type="PANTHER" id="PTHR43461">
    <property type="entry name" value="TRANSMEMBRANE PROTEIN 256"/>
    <property type="match status" value="1"/>
</dbReference>
<organism evidence="7 8">
    <name type="scientific">Rubricoccus marinus</name>
    <dbReference type="NCBI Taxonomy" id="716817"/>
    <lineage>
        <taxon>Bacteria</taxon>
        <taxon>Pseudomonadati</taxon>
        <taxon>Rhodothermota</taxon>
        <taxon>Rhodothermia</taxon>
        <taxon>Rhodothermales</taxon>
        <taxon>Rubricoccaceae</taxon>
        <taxon>Rubricoccus</taxon>
    </lineage>
</organism>
<dbReference type="RefSeq" id="WP_094547866.1">
    <property type="nucleotide sequence ID" value="NZ_MQWB01000001.1"/>
</dbReference>
<dbReference type="PANTHER" id="PTHR43461:SF1">
    <property type="entry name" value="TRANSMEMBRANE PROTEIN 256"/>
    <property type="match status" value="1"/>
</dbReference>
<evidence type="ECO:0000256" key="5">
    <source>
        <dbReference type="ARBA" id="ARBA00023136"/>
    </source>
</evidence>
<accession>A0A259TZ25</accession>
<dbReference type="Proteomes" id="UP000216446">
    <property type="component" value="Unassembled WGS sequence"/>
</dbReference>
<dbReference type="AlphaFoldDB" id="A0A259TZ25"/>
<feature type="transmembrane region" description="Helical" evidence="6">
    <location>
        <begin position="42"/>
        <end position="59"/>
    </location>
</feature>